<protein>
    <recommendedName>
        <fullName evidence="4">Ribosome biogenesis protein NSA1</fullName>
    </recommendedName>
</protein>
<dbReference type="STRING" id="1789683.A0A1X7RAA3"/>
<dbReference type="CDD" id="cd22858">
    <property type="entry name" value="Nsa1"/>
    <property type="match status" value="1"/>
</dbReference>
<dbReference type="EMBL" id="FXLY01000012">
    <property type="protein sequence ID" value="SMN22565.1"/>
    <property type="molecule type" value="Genomic_DNA"/>
</dbReference>
<evidence type="ECO:0000256" key="4">
    <source>
        <dbReference type="ARBA" id="ARBA00014234"/>
    </source>
</evidence>
<dbReference type="GO" id="GO:0030687">
    <property type="term" value="C:preribosome, large subunit precursor"/>
    <property type="evidence" value="ECO:0007669"/>
    <property type="project" value="TreeGrafter"/>
</dbReference>
<dbReference type="SUPFAM" id="SSF50978">
    <property type="entry name" value="WD40 repeat-like"/>
    <property type="match status" value="1"/>
</dbReference>
<keyword evidence="8" id="KW-1185">Reference proteome</keyword>
<keyword evidence="5" id="KW-0690">Ribosome biogenesis</keyword>
<accession>A0A1X7RAA3</accession>
<feature type="region of interest" description="Disordered" evidence="6">
    <location>
        <begin position="406"/>
        <end position="447"/>
    </location>
</feature>
<dbReference type="OrthoDB" id="18388at2759"/>
<evidence type="ECO:0000256" key="3">
    <source>
        <dbReference type="ARBA" id="ARBA00007861"/>
    </source>
</evidence>
<dbReference type="InterPro" id="IPR036322">
    <property type="entry name" value="WD40_repeat_dom_sf"/>
</dbReference>
<dbReference type="PANTHER" id="PTHR16038:SF4">
    <property type="entry name" value="WD REPEAT-CONTAINING PROTEIN 74"/>
    <property type="match status" value="1"/>
</dbReference>
<feature type="compositionally biased region" description="Basic and acidic residues" evidence="6">
    <location>
        <begin position="432"/>
        <end position="441"/>
    </location>
</feature>
<name>A0A1X7RAA3_9SACH</name>
<reference evidence="7 8" key="1">
    <citation type="submission" date="2017-04" db="EMBL/GenBank/DDBJ databases">
        <authorList>
            <person name="Afonso C.L."/>
            <person name="Miller P.J."/>
            <person name="Scott M.A."/>
            <person name="Spackman E."/>
            <person name="Goraichik I."/>
            <person name="Dimitrov K.M."/>
            <person name="Suarez D.L."/>
            <person name="Swayne D.E."/>
        </authorList>
    </citation>
    <scope>NUCLEOTIDE SEQUENCE [LARGE SCALE GENOMIC DNA]</scope>
</reference>
<sequence>MRLLVSCTHNGSLKEIVCNPGTDTSIQTATQPLSVKSHMIENANAKISQLLNIEDTLVVARDNGTVELYHSKRVPHTVVSEDVTSTTEGESIDLKPEFDITEFESLSTVKDLLDDTILESISKKSSMRTKIYDTFVNMHQLPNNKDILLLATKSGLIHIIEIKKRKNLKLIKTHKVIAPLDFAQIYDNTKSKSIVFAYGGEENLVKLVQLSNNFKELTKIWEAKNVANDRLDMRVPVWPTGLKFLNPQDSDKIDSDKLNYQFVVVTHWSHLGIYQTQHGRKPLQYIDLLPKREPLARLEMVGDLTPTGNLKSSDINNFSLITTDLKKNVMRFNNKGRLITKFGKDDIVGSPYFVKTVNGKYVLQGGLDRYVRVFDLESARRIAKVYVTGKCNNILLLDDEDVEIPQLQPKGKQSQKKRHQPENETEQDVEELWDHLEENNTSKKAKK</sequence>
<evidence type="ECO:0000256" key="5">
    <source>
        <dbReference type="ARBA" id="ARBA00022517"/>
    </source>
</evidence>
<dbReference type="GO" id="GO:0042273">
    <property type="term" value="P:ribosomal large subunit biogenesis"/>
    <property type="evidence" value="ECO:0007669"/>
    <property type="project" value="InterPro"/>
</dbReference>
<dbReference type="PANTHER" id="PTHR16038">
    <property type="entry name" value="NOP SEVEN ASSOCIATED PROTEIN 1"/>
    <property type="match status" value="1"/>
</dbReference>
<dbReference type="GO" id="GO:0006364">
    <property type="term" value="P:rRNA processing"/>
    <property type="evidence" value="ECO:0007669"/>
    <property type="project" value="UniProtKB-KW"/>
</dbReference>
<dbReference type="GO" id="GO:0005730">
    <property type="term" value="C:nucleolus"/>
    <property type="evidence" value="ECO:0007669"/>
    <property type="project" value="UniProtKB-SubCell"/>
</dbReference>
<comment type="function">
    <text evidence="1">Involved in the biogenesis of the 60S ribosomal subunit.</text>
</comment>
<organism evidence="7 8">
    <name type="scientific">Maudiozyma saulgeensis</name>
    <dbReference type="NCBI Taxonomy" id="1789683"/>
    <lineage>
        <taxon>Eukaryota</taxon>
        <taxon>Fungi</taxon>
        <taxon>Dikarya</taxon>
        <taxon>Ascomycota</taxon>
        <taxon>Saccharomycotina</taxon>
        <taxon>Saccharomycetes</taxon>
        <taxon>Saccharomycetales</taxon>
        <taxon>Saccharomycetaceae</taxon>
        <taxon>Maudiozyma</taxon>
    </lineage>
</organism>
<dbReference type="InterPro" id="IPR037379">
    <property type="entry name" value="WDR74/Nsa1"/>
</dbReference>
<comment type="subcellular location">
    <subcellularLocation>
        <location evidence="2">Nucleus</location>
        <location evidence="2">Nucleolus</location>
    </subcellularLocation>
</comment>
<gene>
    <name evidence="7" type="ORF">KASA_0G01760G</name>
</gene>
<evidence type="ECO:0000313" key="8">
    <source>
        <dbReference type="Proteomes" id="UP000196158"/>
    </source>
</evidence>
<dbReference type="Proteomes" id="UP000196158">
    <property type="component" value="Unassembled WGS sequence"/>
</dbReference>
<dbReference type="AlphaFoldDB" id="A0A1X7RAA3"/>
<evidence type="ECO:0000256" key="1">
    <source>
        <dbReference type="ARBA" id="ARBA00002889"/>
    </source>
</evidence>
<evidence type="ECO:0000256" key="6">
    <source>
        <dbReference type="SAM" id="MobiDB-lite"/>
    </source>
</evidence>
<evidence type="ECO:0000313" key="7">
    <source>
        <dbReference type="EMBL" id="SMN22565.1"/>
    </source>
</evidence>
<evidence type="ECO:0000256" key="2">
    <source>
        <dbReference type="ARBA" id="ARBA00004604"/>
    </source>
</evidence>
<comment type="similarity">
    <text evidence="3">Belongs to the NSA1 family.</text>
</comment>
<proteinExistence type="inferred from homology"/>